<dbReference type="AlphaFoldDB" id="A0A1Z4LJ44"/>
<proteinExistence type="predicted"/>
<dbReference type="EMBL" id="AP018227">
    <property type="protein sequence ID" value="BAY81270.1"/>
    <property type="molecule type" value="Genomic_DNA"/>
</dbReference>
<accession>A0A1Z4LJ44</accession>
<protein>
    <recommendedName>
        <fullName evidence="3">DUF1822 domain-containing protein</fullName>
    </recommendedName>
</protein>
<gene>
    <name evidence="1" type="ORF">NIES267_07460</name>
</gene>
<keyword evidence="2" id="KW-1185">Reference proteome</keyword>
<sequence>MNQPISNSELTNLLDWECLNETQTELSTEHFHQAARLSQSINFSQQRWQVYINILAVLGFQEWLKERAPDLQLSTEQSSIWQPKYANLLPAACNILIDNFKICIITGSNLIDEHSIPFAVFDIPRFTAHFYILMQVIEEKEQVAVTGFISYEEYCRYQQTAQLPIQPDWTYSIPQSWFNSQSNALLLNLRCLSADAIQLPVIQDNSEIDNTALKQKLSNIESRLQNQNIWQLLTVQEGIDLLNNSELVNWVHQTIKPVPIQPLINVGNWLNNKIDEITHELGWVLMPSLRLSELRSLENFEQVRTGLEQKGVHIPANAKGAYRDLECNENTSLRLYAITWLLNENSDNPEWVLLIVLGSQPQKIMPETLKLEVRDETELLFEQEVKDTTQSILYAQLVGNWGERFWINIIVDEDTLIEIPPFGFELEKEF</sequence>
<evidence type="ECO:0008006" key="3">
    <source>
        <dbReference type="Google" id="ProtNLM"/>
    </source>
</evidence>
<evidence type="ECO:0000313" key="2">
    <source>
        <dbReference type="Proteomes" id="UP000218418"/>
    </source>
</evidence>
<reference evidence="1 2" key="1">
    <citation type="submission" date="2017-06" db="EMBL/GenBank/DDBJ databases">
        <title>Genome sequencing of cyanobaciteial culture collection at National Institute for Environmental Studies (NIES).</title>
        <authorList>
            <person name="Hirose Y."/>
            <person name="Shimura Y."/>
            <person name="Fujisawa T."/>
            <person name="Nakamura Y."/>
            <person name="Kawachi M."/>
        </authorList>
    </citation>
    <scope>NUCLEOTIDE SEQUENCE [LARGE SCALE GENOMIC DNA]</scope>
    <source>
        <strain evidence="1 2">NIES-267</strain>
    </source>
</reference>
<dbReference type="Proteomes" id="UP000218418">
    <property type="component" value="Chromosome"/>
</dbReference>
<dbReference type="InterPro" id="IPR014951">
    <property type="entry name" value="DUF1822"/>
</dbReference>
<organism evidence="1 2">
    <name type="scientific">Calothrix parasitica NIES-267</name>
    <dbReference type="NCBI Taxonomy" id="1973488"/>
    <lineage>
        <taxon>Bacteria</taxon>
        <taxon>Bacillati</taxon>
        <taxon>Cyanobacteriota</taxon>
        <taxon>Cyanophyceae</taxon>
        <taxon>Nostocales</taxon>
        <taxon>Calotrichaceae</taxon>
        <taxon>Calothrix</taxon>
    </lineage>
</organism>
<dbReference type="OrthoDB" id="467121at2"/>
<dbReference type="Pfam" id="PF08852">
    <property type="entry name" value="DUF1822"/>
    <property type="match status" value="1"/>
</dbReference>
<name>A0A1Z4LJ44_9CYAN</name>
<evidence type="ECO:0000313" key="1">
    <source>
        <dbReference type="EMBL" id="BAY81270.1"/>
    </source>
</evidence>